<dbReference type="AlphaFoldDB" id="K5BBW6"/>
<accession>K5BBW6</accession>
<dbReference type="InterPro" id="IPR051396">
    <property type="entry name" value="Bact_Antivir_Def_Nuclease"/>
</dbReference>
<dbReference type="eggNOG" id="COG3593">
    <property type="taxonomic scope" value="Bacteria"/>
</dbReference>
<dbReference type="InterPro" id="IPR034139">
    <property type="entry name" value="TOPRIM_OLD"/>
</dbReference>
<dbReference type="GO" id="GO:0016887">
    <property type="term" value="F:ATP hydrolysis activity"/>
    <property type="evidence" value="ECO:0007669"/>
    <property type="project" value="InterPro"/>
</dbReference>
<dbReference type="PANTHER" id="PTHR43581:SF2">
    <property type="entry name" value="EXCINUCLEASE ATPASE SUBUNIT"/>
    <property type="match status" value="1"/>
</dbReference>
<dbReference type="RefSeq" id="WP_005632999.1">
    <property type="nucleotide sequence ID" value="NZ_AMRA01000169.1"/>
</dbReference>
<comment type="caution">
    <text evidence="3">The sequence shown here is derived from an EMBL/GenBank/DDBJ whole genome shotgun (WGS) entry which is preliminary data.</text>
</comment>
<evidence type="ECO:0000259" key="2">
    <source>
        <dbReference type="Pfam" id="PF20469"/>
    </source>
</evidence>
<proteinExistence type="predicted"/>
<dbReference type="PATRIC" id="fig|1122247.3.peg.4801"/>
<protein>
    <submittedName>
        <fullName evidence="3">AAA ATPase domain protein</fullName>
    </submittedName>
</protein>
<gene>
    <name evidence="3" type="ORF">C731_5010</name>
</gene>
<dbReference type="InterPro" id="IPR027417">
    <property type="entry name" value="P-loop_NTPase"/>
</dbReference>
<reference evidence="3 4" key="1">
    <citation type="journal article" date="2012" name="J. Bacteriol.">
        <title>Genome sequence of Mycobacterium hassiacum DSM 44199, a rare source of heat-stable mycobacterial proteins.</title>
        <authorList>
            <person name="Tiago I."/>
            <person name="Maranha A."/>
            <person name="Mendes V."/>
            <person name="Alarico S."/>
            <person name="Moynihan P.J."/>
            <person name="Clarke A.J."/>
            <person name="Macedo-Ribeiro S."/>
            <person name="Pereira P.J."/>
            <person name="Empadinhas N."/>
        </authorList>
    </citation>
    <scope>NUCLEOTIDE SEQUENCE [LARGE SCALE GENOMIC DNA]</scope>
    <source>
        <strain evidence="4">DSM 44199 / CIP 105218 / JCM 12690 / 3849</strain>
    </source>
</reference>
<sequence length="559" mass="61955">MKERSAEQFAASEKLEGHPFMRLHRVKIVNHSRIQDLDLELRRHAVIVGANDVGKSSILRMLHLLLGTSTAGLYQALTPNDLRDPEHPLIVDAWWGDFIDSNRRPFPSEITIEDDLTTEHLWVQMIVEAHPEDDDAITVRRWFPESGHQRAPSREQLEEFGWRYLRATRGSSIMEGAHSPVRTLLAAADLGTHEQSLRALLDQFNEELSGNESVGDLLKRVAKHLSRAMPRVLTKDDFAVRSITDPERDVLQDVSIFLNRNGDQVPLTEQSDGARQLMSMTLFDLAEGAANVIAIDEPELHLHPTSQRTVADLLSGEGNQKIIVTHSPYILHRFEPSEVISVDRHGKCHQIGTTKLSRVEKARAHWWSPRILEALTARFVVLVEGVADRVIVEAVAQAQNIDLDRMGAVVVELDGADKFKNVFPLLGPGGFGPTLLGLVDQNESGSWVNAFTGKRNTIVDKKVFISDCDLEDEYTRALGGPSAARALIQGKFCQEAGILQSTGAATVDELTPDTVAKFCRDKGKVEAATCIAEVLTPAVAEKIGSVSRLLRTLSEMSQQ</sequence>
<dbReference type="Proteomes" id="UP000006265">
    <property type="component" value="Unassembled WGS sequence"/>
</dbReference>
<dbReference type="SUPFAM" id="SSF52540">
    <property type="entry name" value="P-loop containing nucleoside triphosphate hydrolases"/>
    <property type="match status" value="1"/>
</dbReference>
<organism evidence="3 4">
    <name type="scientific">Mycolicibacterium hassiacum (strain DSM 44199 / CIP 105218 / JCM 12690 / 3849)</name>
    <name type="common">Mycobacterium hassiacum</name>
    <dbReference type="NCBI Taxonomy" id="1122247"/>
    <lineage>
        <taxon>Bacteria</taxon>
        <taxon>Bacillati</taxon>
        <taxon>Actinomycetota</taxon>
        <taxon>Actinomycetes</taxon>
        <taxon>Mycobacteriales</taxon>
        <taxon>Mycobacteriaceae</taxon>
        <taxon>Mycolicibacterium</taxon>
    </lineage>
</organism>
<evidence type="ECO:0000313" key="4">
    <source>
        <dbReference type="Proteomes" id="UP000006265"/>
    </source>
</evidence>
<dbReference type="Pfam" id="PF20469">
    <property type="entry name" value="OLD-like_TOPRIM"/>
    <property type="match status" value="1"/>
</dbReference>
<evidence type="ECO:0000259" key="1">
    <source>
        <dbReference type="Pfam" id="PF13304"/>
    </source>
</evidence>
<feature type="domain" description="ATPase AAA-type core" evidence="1">
    <location>
        <begin position="45"/>
        <end position="331"/>
    </location>
</feature>
<dbReference type="Pfam" id="PF13304">
    <property type="entry name" value="AAA_21"/>
    <property type="match status" value="1"/>
</dbReference>
<keyword evidence="4" id="KW-1185">Reference proteome</keyword>
<dbReference type="EMBL" id="AMRA01000169">
    <property type="protein sequence ID" value="EKF21017.1"/>
    <property type="molecule type" value="Genomic_DNA"/>
</dbReference>
<dbReference type="InterPro" id="IPR003959">
    <property type="entry name" value="ATPase_AAA_core"/>
</dbReference>
<dbReference type="GO" id="GO:0005524">
    <property type="term" value="F:ATP binding"/>
    <property type="evidence" value="ECO:0007669"/>
    <property type="project" value="InterPro"/>
</dbReference>
<feature type="domain" description="OLD protein-like TOPRIM" evidence="2">
    <location>
        <begin position="377"/>
        <end position="426"/>
    </location>
</feature>
<dbReference type="Gene3D" id="3.40.50.300">
    <property type="entry name" value="P-loop containing nucleotide triphosphate hydrolases"/>
    <property type="match status" value="1"/>
</dbReference>
<dbReference type="PANTHER" id="PTHR43581">
    <property type="entry name" value="ATP/GTP PHOSPHATASE"/>
    <property type="match status" value="1"/>
</dbReference>
<name>K5BBW6_MYCHD</name>
<dbReference type="STRING" id="1122247.GCA_000379865_04541"/>
<evidence type="ECO:0000313" key="3">
    <source>
        <dbReference type="EMBL" id="EKF21017.1"/>
    </source>
</evidence>